<dbReference type="PANTHER" id="PTHR11941:SF54">
    <property type="entry name" value="ENOYL-COA HYDRATASE, MITOCHONDRIAL"/>
    <property type="match status" value="1"/>
</dbReference>
<comment type="caution">
    <text evidence="4">The sequence shown here is derived from an EMBL/GenBank/DDBJ whole genome shotgun (WGS) entry which is preliminary data.</text>
</comment>
<dbReference type="InterPro" id="IPR018376">
    <property type="entry name" value="Enoyl-CoA_hyd/isom_CS"/>
</dbReference>
<dbReference type="Gene3D" id="1.10.12.10">
    <property type="entry name" value="Lyase 2-enoyl-coa Hydratase, Chain A, domain 2"/>
    <property type="match status" value="1"/>
</dbReference>
<accession>A0A9D8KGB4</accession>
<dbReference type="Proteomes" id="UP000809273">
    <property type="component" value="Unassembled WGS sequence"/>
</dbReference>
<evidence type="ECO:0000313" key="4">
    <source>
        <dbReference type="EMBL" id="MBN1573525.1"/>
    </source>
</evidence>
<dbReference type="InterPro" id="IPR001753">
    <property type="entry name" value="Enoyl-CoA_hydra/iso"/>
</dbReference>
<organism evidence="4 5">
    <name type="scientific">Candidatus Zymogenus saltonus</name>
    <dbReference type="NCBI Taxonomy" id="2844893"/>
    <lineage>
        <taxon>Bacteria</taxon>
        <taxon>Deltaproteobacteria</taxon>
        <taxon>Candidatus Zymogenia</taxon>
        <taxon>Candidatus Zymogeniales</taxon>
        <taxon>Candidatus Zymogenaceae</taxon>
        <taxon>Candidatus Zymogenus</taxon>
    </lineage>
</organism>
<evidence type="ECO:0000256" key="1">
    <source>
        <dbReference type="ARBA" id="ARBA00005254"/>
    </source>
</evidence>
<dbReference type="PROSITE" id="PS00166">
    <property type="entry name" value="ENOYL_COA_HYDRATASE"/>
    <property type="match status" value="1"/>
</dbReference>
<dbReference type="AlphaFoldDB" id="A0A9D8KGB4"/>
<dbReference type="InterPro" id="IPR014748">
    <property type="entry name" value="Enoyl-CoA_hydra_C"/>
</dbReference>
<keyword evidence="2" id="KW-0456">Lyase</keyword>
<proteinExistence type="inferred from homology"/>
<dbReference type="EMBL" id="JAFGIX010000052">
    <property type="protein sequence ID" value="MBN1573525.1"/>
    <property type="molecule type" value="Genomic_DNA"/>
</dbReference>
<dbReference type="PANTHER" id="PTHR11941">
    <property type="entry name" value="ENOYL-COA HYDRATASE-RELATED"/>
    <property type="match status" value="1"/>
</dbReference>
<dbReference type="GO" id="GO:0006635">
    <property type="term" value="P:fatty acid beta-oxidation"/>
    <property type="evidence" value="ECO:0007669"/>
    <property type="project" value="TreeGrafter"/>
</dbReference>
<dbReference type="CDD" id="cd06558">
    <property type="entry name" value="crotonase-like"/>
    <property type="match status" value="1"/>
</dbReference>
<dbReference type="Pfam" id="PF00378">
    <property type="entry name" value="ECH_1"/>
    <property type="match status" value="1"/>
</dbReference>
<dbReference type="InterPro" id="IPR029045">
    <property type="entry name" value="ClpP/crotonase-like_dom_sf"/>
</dbReference>
<dbReference type="SUPFAM" id="SSF52096">
    <property type="entry name" value="ClpP/crotonase"/>
    <property type="match status" value="1"/>
</dbReference>
<evidence type="ECO:0000313" key="5">
    <source>
        <dbReference type="Proteomes" id="UP000809273"/>
    </source>
</evidence>
<protein>
    <submittedName>
        <fullName evidence="4">Enoyl-CoA hydratase/isomerase family protein</fullName>
    </submittedName>
</protein>
<comment type="similarity">
    <text evidence="1 3">Belongs to the enoyl-CoA hydratase/isomerase family.</text>
</comment>
<dbReference type="Gene3D" id="3.90.226.10">
    <property type="entry name" value="2-enoyl-CoA Hydratase, Chain A, domain 1"/>
    <property type="match status" value="1"/>
</dbReference>
<reference evidence="4" key="1">
    <citation type="journal article" date="2021" name="Environ. Microbiol.">
        <title>Genomic characterization of three novel Desulfobacterota classes expand the metabolic and phylogenetic diversity of the phylum.</title>
        <authorList>
            <person name="Murphy C.L."/>
            <person name="Biggerstaff J."/>
            <person name="Eichhorn A."/>
            <person name="Ewing E."/>
            <person name="Shahan R."/>
            <person name="Soriano D."/>
            <person name="Stewart S."/>
            <person name="VanMol K."/>
            <person name="Walker R."/>
            <person name="Walters P."/>
            <person name="Elshahed M.S."/>
            <person name="Youssef N.H."/>
        </authorList>
    </citation>
    <scope>NUCLEOTIDE SEQUENCE</scope>
    <source>
        <strain evidence="4">Zod_Metabat.24</strain>
    </source>
</reference>
<dbReference type="GO" id="GO:0016829">
    <property type="term" value="F:lyase activity"/>
    <property type="evidence" value="ECO:0007669"/>
    <property type="project" value="UniProtKB-KW"/>
</dbReference>
<evidence type="ECO:0000256" key="3">
    <source>
        <dbReference type="RuleBase" id="RU003707"/>
    </source>
</evidence>
<evidence type="ECO:0000256" key="2">
    <source>
        <dbReference type="ARBA" id="ARBA00023239"/>
    </source>
</evidence>
<name>A0A9D8KGB4_9DELT</name>
<gene>
    <name evidence="4" type="ORF">JW984_10055</name>
</gene>
<reference evidence="4" key="2">
    <citation type="submission" date="2021-01" db="EMBL/GenBank/DDBJ databases">
        <authorList>
            <person name="Hahn C.R."/>
            <person name="Youssef N.H."/>
            <person name="Elshahed M."/>
        </authorList>
    </citation>
    <scope>NUCLEOTIDE SEQUENCE</scope>
    <source>
        <strain evidence="4">Zod_Metabat.24</strain>
    </source>
</reference>
<sequence length="265" mass="29565">MSNDSILIEREGFVATVILNRPERKNSLNPEMLLLIAEHLGELSKDDEVRTVVFRGAGEGSFSSGYDIAEIPTGLSEEQKKELAKRSPLEIGLDAVENFRYPTIAMIDGYAFGAGCELAVTCDIRIASVGSRMGIPPSRLGLVYHPRGIQRFINVVGLANAKELFFTGRFYEVERALEMGMVSYLVKREELGAFTYEMAREIASNAPLALKGHKHIFNRLLSHQGISEEDYPEIEKMITDSLNSEDLREGAAAFFERRPAKFKGR</sequence>